<sequence length="133" mass="15042">MWFWVYWLLMPQHRRPQRQWALGPSRESSSSSKRLAPISISSAVTVCECARQIGTGYSHLEENRGDQDRKQTTASHTRPALIQDKTCIPEEAKERFLPQGEPGPLASFTELLSDLLPDWASSSWPHPLALKDG</sequence>
<protein>
    <submittedName>
        <fullName evidence="1">Uncharacterized protein</fullName>
    </submittedName>
</protein>
<comment type="caution">
    <text evidence="1">The sequence shown here is derived from an EMBL/GenBank/DDBJ whole genome shotgun (WGS) entry which is preliminary data.</text>
</comment>
<name>A0ACC2G5U8_DALPE</name>
<reference evidence="1" key="1">
    <citation type="submission" date="2021-05" db="EMBL/GenBank/DDBJ databases">
        <authorList>
            <person name="Pan Q."/>
            <person name="Jouanno E."/>
            <person name="Zahm M."/>
            <person name="Klopp C."/>
            <person name="Cabau C."/>
            <person name="Louis A."/>
            <person name="Berthelot C."/>
            <person name="Parey E."/>
            <person name="Roest Crollius H."/>
            <person name="Montfort J."/>
            <person name="Robinson-Rechavi M."/>
            <person name="Bouchez O."/>
            <person name="Lampietro C."/>
            <person name="Lopez Roques C."/>
            <person name="Donnadieu C."/>
            <person name="Postlethwait J."/>
            <person name="Bobe J."/>
            <person name="Dillon D."/>
            <person name="Chandos A."/>
            <person name="von Hippel F."/>
            <person name="Guiguen Y."/>
        </authorList>
    </citation>
    <scope>NUCLEOTIDE SEQUENCE</scope>
    <source>
        <strain evidence="1">YG-Jan2019</strain>
    </source>
</reference>
<gene>
    <name evidence="1" type="ORF">DPEC_G00212050</name>
</gene>
<accession>A0ACC2G5U8</accession>
<dbReference type="EMBL" id="CM055744">
    <property type="protein sequence ID" value="KAJ7999114.1"/>
    <property type="molecule type" value="Genomic_DNA"/>
</dbReference>
<proteinExistence type="predicted"/>
<evidence type="ECO:0000313" key="1">
    <source>
        <dbReference type="EMBL" id="KAJ7999114.1"/>
    </source>
</evidence>
<organism evidence="1 2">
    <name type="scientific">Dallia pectoralis</name>
    <name type="common">Alaska blackfish</name>
    <dbReference type="NCBI Taxonomy" id="75939"/>
    <lineage>
        <taxon>Eukaryota</taxon>
        <taxon>Metazoa</taxon>
        <taxon>Chordata</taxon>
        <taxon>Craniata</taxon>
        <taxon>Vertebrata</taxon>
        <taxon>Euteleostomi</taxon>
        <taxon>Actinopterygii</taxon>
        <taxon>Neopterygii</taxon>
        <taxon>Teleostei</taxon>
        <taxon>Protacanthopterygii</taxon>
        <taxon>Esociformes</taxon>
        <taxon>Umbridae</taxon>
        <taxon>Dallia</taxon>
    </lineage>
</organism>
<keyword evidence="2" id="KW-1185">Reference proteome</keyword>
<evidence type="ECO:0000313" key="2">
    <source>
        <dbReference type="Proteomes" id="UP001157502"/>
    </source>
</evidence>
<dbReference type="Proteomes" id="UP001157502">
    <property type="component" value="Chromosome 17"/>
</dbReference>